<dbReference type="SMART" id="SM00198">
    <property type="entry name" value="SCP"/>
    <property type="match status" value="1"/>
</dbReference>
<organism evidence="7 8">
    <name type="scientific">Folsomia candida</name>
    <name type="common">Springtail</name>
    <dbReference type="NCBI Taxonomy" id="158441"/>
    <lineage>
        <taxon>Eukaryota</taxon>
        <taxon>Metazoa</taxon>
        <taxon>Ecdysozoa</taxon>
        <taxon>Arthropoda</taxon>
        <taxon>Hexapoda</taxon>
        <taxon>Collembola</taxon>
        <taxon>Entomobryomorpha</taxon>
        <taxon>Isotomoidea</taxon>
        <taxon>Isotomidae</taxon>
        <taxon>Proisotominae</taxon>
        <taxon>Folsomia</taxon>
    </lineage>
</organism>
<dbReference type="SUPFAM" id="SSF49695">
    <property type="entry name" value="gamma-Crystallin-like"/>
    <property type="match status" value="1"/>
</dbReference>
<feature type="region of interest" description="Disordered" evidence="3">
    <location>
        <begin position="278"/>
        <end position="369"/>
    </location>
</feature>
<dbReference type="STRING" id="158441.A0A226EIR5"/>
<dbReference type="GO" id="GO:0005576">
    <property type="term" value="C:extracellular region"/>
    <property type="evidence" value="ECO:0007669"/>
    <property type="project" value="InterPro"/>
</dbReference>
<comment type="caution">
    <text evidence="7">The sequence shown here is derived from an EMBL/GenBank/DDBJ whole genome shotgun (WGS) entry which is preliminary data.</text>
</comment>
<dbReference type="EMBL" id="LNIX01000003">
    <property type="protein sequence ID" value="OXA57575.1"/>
    <property type="molecule type" value="Genomic_DNA"/>
</dbReference>
<feature type="compositionally biased region" description="Gly residues" evidence="3">
    <location>
        <begin position="278"/>
        <end position="307"/>
    </location>
</feature>
<dbReference type="Proteomes" id="UP000198287">
    <property type="component" value="Unassembled WGS sequence"/>
</dbReference>
<dbReference type="OrthoDB" id="337038at2759"/>
<protein>
    <submittedName>
        <fullName evidence="7">Pathogenesis-related protein 1A</fullName>
    </submittedName>
</protein>
<dbReference type="InterPro" id="IPR035940">
    <property type="entry name" value="CAP_sf"/>
</dbReference>
<evidence type="ECO:0000313" key="7">
    <source>
        <dbReference type="EMBL" id="OXA57575.1"/>
    </source>
</evidence>
<keyword evidence="4" id="KW-1133">Transmembrane helix</keyword>
<feature type="domain" description="SCP" evidence="5">
    <location>
        <begin position="126"/>
        <end position="254"/>
    </location>
</feature>
<gene>
    <name evidence="7" type="ORF">Fcan01_06968</name>
</gene>
<dbReference type="CDD" id="cd05382">
    <property type="entry name" value="CAP_GAPR1-like"/>
    <property type="match status" value="1"/>
</dbReference>
<keyword evidence="8" id="KW-1185">Reference proteome</keyword>
<evidence type="ECO:0000256" key="1">
    <source>
        <dbReference type="ARBA" id="ARBA00009646"/>
    </source>
</evidence>
<dbReference type="Gene3D" id="3.40.33.10">
    <property type="entry name" value="CAP"/>
    <property type="match status" value="1"/>
</dbReference>
<dbReference type="PRINTS" id="PR00837">
    <property type="entry name" value="V5TPXLIKE"/>
</dbReference>
<comment type="similarity">
    <text evidence="1">Belongs to the beta/gamma-crystallin family.</text>
</comment>
<feature type="domain" description="Beta/gamma crystallin 'Greek key'" evidence="6">
    <location>
        <begin position="31"/>
        <end position="114"/>
    </location>
</feature>
<dbReference type="Pfam" id="PF00030">
    <property type="entry name" value="Crystall"/>
    <property type="match status" value="1"/>
</dbReference>
<keyword evidence="4" id="KW-0472">Membrane</keyword>
<dbReference type="InterPro" id="IPR001064">
    <property type="entry name" value="Beta/gamma_crystallin"/>
</dbReference>
<dbReference type="AlphaFoldDB" id="A0A226EIR5"/>
<dbReference type="SUPFAM" id="SSF55797">
    <property type="entry name" value="PR-1-like"/>
    <property type="match status" value="1"/>
</dbReference>
<dbReference type="InterPro" id="IPR001283">
    <property type="entry name" value="CRISP-related"/>
</dbReference>
<dbReference type="InterPro" id="IPR011024">
    <property type="entry name" value="G_crystallin-like"/>
</dbReference>
<evidence type="ECO:0000256" key="4">
    <source>
        <dbReference type="SAM" id="Phobius"/>
    </source>
</evidence>
<feature type="transmembrane region" description="Helical" evidence="4">
    <location>
        <begin position="12"/>
        <end position="32"/>
    </location>
</feature>
<keyword evidence="4" id="KW-0812">Transmembrane</keyword>
<evidence type="ECO:0000313" key="8">
    <source>
        <dbReference type="Proteomes" id="UP000198287"/>
    </source>
</evidence>
<accession>A0A226EIR5</accession>
<evidence type="ECO:0000256" key="3">
    <source>
        <dbReference type="SAM" id="MobiDB-lite"/>
    </source>
</evidence>
<dbReference type="InterPro" id="IPR014044">
    <property type="entry name" value="CAP_dom"/>
</dbReference>
<name>A0A226EIR5_FOLCA</name>
<dbReference type="InterPro" id="IPR018244">
    <property type="entry name" value="Allrgn_V5/Tpx1_CS"/>
</dbReference>
<feature type="compositionally biased region" description="Low complexity" evidence="3">
    <location>
        <begin position="336"/>
        <end position="369"/>
    </location>
</feature>
<dbReference type="PROSITE" id="PS01009">
    <property type="entry name" value="CRISP_1"/>
    <property type="match status" value="1"/>
</dbReference>
<evidence type="ECO:0000256" key="2">
    <source>
        <dbReference type="ARBA" id="ARBA00022737"/>
    </source>
</evidence>
<proteinExistence type="inferred from homology"/>
<dbReference type="Gene3D" id="2.60.20.10">
    <property type="entry name" value="Crystallins"/>
    <property type="match status" value="1"/>
</dbReference>
<dbReference type="SMART" id="SM00247">
    <property type="entry name" value="XTALbg"/>
    <property type="match status" value="1"/>
</dbReference>
<evidence type="ECO:0000259" key="5">
    <source>
        <dbReference type="SMART" id="SM00198"/>
    </source>
</evidence>
<reference evidence="7 8" key="1">
    <citation type="submission" date="2015-12" db="EMBL/GenBank/DDBJ databases">
        <title>The genome of Folsomia candida.</title>
        <authorList>
            <person name="Faddeeva A."/>
            <person name="Derks M.F."/>
            <person name="Anvar Y."/>
            <person name="Smit S."/>
            <person name="Van Straalen N."/>
            <person name="Roelofs D."/>
        </authorList>
    </citation>
    <scope>NUCLEOTIDE SEQUENCE [LARGE SCALE GENOMIC DNA]</scope>
    <source>
        <strain evidence="7 8">VU population</strain>
        <tissue evidence="7">Whole body</tissue>
    </source>
</reference>
<feature type="compositionally biased region" description="Low complexity" evidence="3">
    <location>
        <begin position="308"/>
        <end position="329"/>
    </location>
</feature>
<evidence type="ECO:0000259" key="6">
    <source>
        <dbReference type="SMART" id="SM00247"/>
    </source>
</evidence>
<dbReference type="PANTHER" id="PTHR10334">
    <property type="entry name" value="CYSTEINE-RICH SECRETORY PROTEIN-RELATED"/>
    <property type="match status" value="1"/>
</dbReference>
<keyword evidence="2" id="KW-0677">Repeat</keyword>
<sequence length="401" mass="42803">MGRNNNISTNVIRVIPIVWVLFLGVLVDGNYITLYEHEYLQGESHPIISPGDCVNVPHHFNDKASSVNTHNSCMTVYEHRDCKGQHFNMRPGSPSHGNLGNLKFNDKISSIIVTSHSFSHKANDDSTKDEMVTHINCYRACHSAPALTRDAQIESSQTDGYAQQLGASGSLQHSQSKYGENLYAGPRPSDAVDMWYFECNGNYNYGSNSNSMSCGHFTQLVWKGSLRIGLGIAKMAQYGFVVVANFDPPGNYLGNFANNVAKPDSACVSSCKSSGGGSSGMGNGGASNGGGNNDTNNGGMGGSGGNDGDNSSSGSWGGSHHNSTNNDNNGMDDDGWTWWGSGSGGNNNNNGSTNGNNHQNSTNWWGNGNNNDGGTNCGHNDNCSWGNDWLGNGNWEEDQES</sequence>
<dbReference type="InterPro" id="IPR034113">
    <property type="entry name" value="SCP_GAPR1-like"/>
</dbReference>